<evidence type="ECO:0000256" key="3">
    <source>
        <dbReference type="SAM" id="SignalP"/>
    </source>
</evidence>
<feature type="region of interest" description="Disordered" evidence="2">
    <location>
        <begin position="125"/>
        <end position="148"/>
    </location>
</feature>
<evidence type="ECO:0000313" key="4">
    <source>
        <dbReference type="EMBL" id="GAX27518.1"/>
    </source>
</evidence>
<dbReference type="InParanoid" id="A0A1Z5KNL0"/>
<gene>
    <name evidence="4" type="ORF">FisN_23Hh013</name>
</gene>
<dbReference type="AlphaFoldDB" id="A0A1Z5KNL0"/>
<dbReference type="Proteomes" id="UP000198406">
    <property type="component" value="Unassembled WGS sequence"/>
</dbReference>
<keyword evidence="5" id="KW-1185">Reference proteome</keyword>
<feature type="coiled-coil region" evidence="1">
    <location>
        <begin position="292"/>
        <end position="322"/>
    </location>
</feature>
<name>A0A1Z5KNL0_FISSO</name>
<keyword evidence="1" id="KW-0175">Coiled coil</keyword>
<evidence type="ECO:0000313" key="5">
    <source>
        <dbReference type="Proteomes" id="UP000198406"/>
    </source>
</evidence>
<keyword evidence="3" id="KW-0732">Signal</keyword>
<feature type="compositionally biased region" description="Low complexity" evidence="2">
    <location>
        <begin position="370"/>
        <end position="380"/>
    </location>
</feature>
<feature type="signal peptide" evidence="3">
    <location>
        <begin position="1"/>
        <end position="18"/>
    </location>
</feature>
<comment type="caution">
    <text evidence="4">The sequence shown here is derived from an EMBL/GenBank/DDBJ whole genome shotgun (WGS) entry which is preliminary data.</text>
</comment>
<feature type="compositionally biased region" description="Polar residues" evidence="2">
    <location>
        <begin position="130"/>
        <end position="148"/>
    </location>
</feature>
<evidence type="ECO:0000256" key="1">
    <source>
        <dbReference type="SAM" id="Coils"/>
    </source>
</evidence>
<sequence length="476" mass="53653">MYFRKFALVLLSASSASAAFVASQPSFADSSRASTAQNMYADGFLMPQDVISWRDQQTTSCYTAPVYADPNNSVREPPSPWPESRGDRPTPAFFEETKKQEDKKIHMFDYWMQPSSYMEELKKSGRRSESQWTPDATPPFFTTGSLSTPESRWARVDPGFTQSTPSFNQYTSSSYATGRWTSIYESDAMKYRQMHNYMDVEVQQAPQEAVITAPVIEETPIALNEPDIRVEEPTLQEVSASVSEPEPVYLSEPVMEQPIAPWSQPEPVVETASIIEDIIMEMPSPEPVSTISKDLAEKISAYEKKIEEMREVEAEFVDILNQSRSRYVNDLNDILTVESSSDYVEEEEFTSETQKEDAQLSSSFEEHPGAETSVESAAATTTASYTNTIDVLEEELGEEIMSTIRRESHVNTPDAYLSAGSSMYQSSYYGSPGPQYSTAGRSGPNVYHNSYQNAAPHYSNVYDRPLSERNHWDRIF</sequence>
<evidence type="ECO:0000256" key="2">
    <source>
        <dbReference type="SAM" id="MobiDB-lite"/>
    </source>
</evidence>
<feature type="region of interest" description="Disordered" evidence="2">
    <location>
        <begin position="69"/>
        <end position="91"/>
    </location>
</feature>
<protein>
    <submittedName>
        <fullName evidence="4">Uncharacterized protein</fullName>
    </submittedName>
</protein>
<feature type="region of interest" description="Disordered" evidence="2">
    <location>
        <begin position="339"/>
        <end position="380"/>
    </location>
</feature>
<proteinExistence type="predicted"/>
<feature type="chain" id="PRO_5012622472" evidence="3">
    <location>
        <begin position="19"/>
        <end position="476"/>
    </location>
</feature>
<reference evidence="4 5" key="1">
    <citation type="journal article" date="2015" name="Plant Cell">
        <title>Oil accumulation by the oleaginous diatom Fistulifera solaris as revealed by the genome and transcriptome.</title>
        <authorList>
            <person name="Tanaka T."/>
            <person name="Maeda Y."/>
            <person name="Veluchamy A."/>
            <person name="Tanaka M."/>
            <person name="Abida H."/>
            <person name="Marechal E."/>
            <person name="Bowler C."/>
            <person name="Muto M."/>
            <person name="Sunaga Y."/>
            <person name="Tanaka M."/>
            <person name="Yoshino T."/>
            <person name="Taniguchi T."/>
            <person name="Fukuda Y."/>
            <person name="Nemoto M."/>
            <person name="Matsumoto M."/>
            <person name="Wong P.S."/>
            <person name="Aburatani S."/>
            <person name="Fujibuchi W."/>
        </authorList>
    </citation>
    <scope>NUCLEOTIDE SEQUENCE [LARGE SCALE GENOMIC DNA]</scope>
    <source>
        <strain evidence="4 5">JPCC DA0580</strain>
    </source>
</reference>
<feature type="compositionally biased region" description="Basic and acidic residues" evidence="2">
    <location>
        <begin position="353"/>
        <end position="369"/>
    </location>
</feature>
<organism evidence="4 5">
    <name type="scientific">Fistulifera solaris</name>
    <name type="common">Oleaginous diatom</name>
    <dbReference type="NCBI Taxonomy" id="1519565"/>
    <lineage>
        <taxon>Eukaryota</taxon>
        <taxon>Sar</taxon>
        <taxon>Stramenopiles</taxon>
        <taxon>Ochrophyta</taxon>
        <taxon>Bacillariophyta</taxon>
        <taxon>Bacillariophyceae</taxon>
        <taxon>Bacillariophycidae</taxon>
        <taxon>Naviculales</taxon>
        <taxon>Naviculaceae</taxon>
        <taxon>Fistulifera</taxon>
    </lineage>
</organism>
<dbReference type="EMBL" id="BDSP01000257">
    <property type="protein sequence ID" value="GAX27518.1"/>
    <property type="molecule type" value="Genomic_DNA"/>
</dbReference>
<accession>A0A1Z5KNL0</accession>